<reference evidence="2 3" key="1">
    <citation type="submission" date="2021-01" db="EMBL/GenBank/DDBJ databases">
        <title>Whole genome shotgun sequence of Actinoplanes couchii NBRC 106145.</title>
        <authorList>
            <person name="Komaki H."/>
            <person name="Tamura T."/>
        </authorList>
    </citation>
    <scope>NUCLEOTIDE SEQUENCE [LARGE SCALE GENOMIC DNA]</scope>
    <source>
        <strain evidence="2 3">NBRC 106145</strain>
    </source>
</reference>
<evidence type="ECO:0000313" key="3">
    <source>
        <dbReference type="Proteomes" id="UP000612282"/>
    </source>
</evidence>
<dbReference type="EMBL" id="BOMG01000068">
    <property type="protein sequence ID" value="GID57155.1"/>
    <property type="molecule type" value="Genomic_DNA"/>
</dbReference>
<name>A0ABQ3XF80_9ACTN</name>
<protein>
    <recommendedName>
        <fullName evidence="4">DUF2613 domain-containing protein</fullName>
    </recommendedName>
</protein>
<feature type="region of interest" description="Disordered" evidence="1">
    <location>
        <begin position="35"/>
        <end position="55"/>
    </location>
</feature>
<dbReference type="Proteomes" id="UP000612282">
    <property type="component" value="Unassembled WGS sequence"/>
</dbReference>
<dbReference type="RefSeq" id="WP_203799538.1">
    <property type="nucleotide sequence ID" value="NZ_BAAAQE010000092.1"/>
</dbReference>
<proteinExistence type="predicted"/>
<evidence type="ECO:0000256" key="1">
    <source>
        <dbReference type="SAM" id="MobiDB-lite"/>
    </source>
</evidence>
<evidence type="ECO:0008006" key="4">
    <source>
        <dbReference type="Google" id="ProtNLM"/>
    </source>
</evidence>
<sequence>MVPFRFMLLSAVIAAALAIVGITAVMSALNPSAAEVAQNSTGDDPLAPPAIYGQR</sequence>
<organism evidence="2 3">
    <name type="scientific">Actinoplanes couchii</name>
    <dbReference type="NCBI Taxonomy" id="403638"/>
    <lineage>
        <taxon>Bacteria</taxon>
        <taxon>Bacillati</taxon>
        <taxon>Actinomycetota</taxon>
        <taxon>Actinomycetes</taxon>
        <taxon>Micromonosporales</taxon>
        <taxon>Micromonosporaceae</taxon>
        <taxon>Actinoplanes</taxon>
    </lineage>
</organism>
<comment type="caution">
    <text evidence="2">The sequence shown here is derived from an EMBL/GenBank/DDBJ whole genome shotgun (WGS) entry which is preliminary data.</text>
</comment>
<keyword evidence="3" id="KW-1185">Reference proteome</keyword>
<accession>A0ABQ3XF80</accession>
<gene>
    <name evidence="2" type="ORF">Aco03nite_055590</name>
</gene>
<evidence type="ECO:0000313" key="2">
    <source>
        <dbReference type="EMBL" id="GID57155.1"/>
    </source>
</evidence>